<reference evidence="1" key="1">
    <citation type="submission" date="2014-09" db="EMBL/GenBank/DDBJ databases">
        <authorList>
            <person name="Magalhaes I.L.F."/>
            <person name="Oliveira U."/>
            <person name="Santos F.R."/>
            <person name="Vidigal T.H.D.A."/>
            <person name="Brescovit A.D."/>
            <person name="Santos A.J."/>
        </authorList>
    </citation>
    <scope>NUCLEOTIDE SEQUENCE</scope>
    <source>
        <tissue evidence="1">Shoot tissue taken approximately 20 cm above the soil surface</tissue>
    </source>
</reference>
<sequence>MLRMQSKTALQQMTPLSPWTRHLVIQAKL</sequence>
<accession>A0A0A9GQJ2</accession>
<reference evidence="1" key="2">
    <citation type="journal article" date="2015" name="Data Brief">
        <title>Shoot transcriptome of the giant reed, Arundo donax.</title>
        <authorList>
            <person name="Barrero R.A."/>
            <person name="Guerrero F.D."/>
            <person name="Moolhuijzen P."/>
            <person name="Goolsby J.A."/>
            <person name="Tidwell J."/>
            <person name="Bellgard S.E."/>
            <person name="Bellgard M.I."/>
        </authorList>
    </citation>
    <scope>NUCLEOTIDE SEQUENCE</scope>
    <source>
        <tissue evidence="1">Shoot tissue taken approximately 20 cm above the soil surface</tissue>
    </source>
</reference>
<proteinExistence type="predicted"/>
<dbReference type="AlphaFoldDB" id="A0A0A9GQJ2"/>
<dbReference type="EMBL" id="GBRH01174943">
    <property type="protein sequence ID" value="JAE22953.1"/>
    <property type="molecule type" value="Transcribed_RNA"/>
</dbReference>
<evidence type="ECO:0000313" key="1">
    <source>
        <dbReference type="EMBL" id="JAE22953.1"/>
    </source>
</evidence>
<name>A0A0A9GQJ2_ARUDO</name>
<protein>
    <submittedName>
        <fullName evidence="1">Uncharacterized protein</fullName>
    </submittedName>
</protein>
<organism evidence="1">
    <name type="scientific">Arundo donax</name>
    <name type="common">Giant reed</name>
    <name type="synonym">Donax arundinaceus</name>
    <dbReference type="NCBI Taxonomy" id="35708"/>
    <lineage>
        <taxon>Eukaryota</taxon>
        <taxon>Viridiplantae</taxon>
        <taxon>Streptophyta</taxon>
        <taxon>Embryophyta</taxon>
        <taxon>Tracheophyta</taxon>
        <taxon>Spermatophyta</taxon>
        <taxon>Magnoliopsida</taxon>
        <taxon>Liliopsida</taxon>
        <taxon>Poales</taxon>
        <taxon>Poaceae</taxon>
        <taxon>PACMAD clade</taxon>
        <taxon>Arundinoideae</taxon>
        <taxon>Arundineae</taxon>
        <taxon>Arundo</taxon>
    </lineage>
</organism>